<feature type="compositionally biased region" description="Low complexity" evidence="1">
    <location>
        <begin position="54"/>
        <end position="64"/>
    </location>
</feature>
<dbReference type="CDD" id="cd19481">
    <property type="entry name" value="RecA-like_protease"/>
    <property type="match status" value="1"/>
</dbReference>
<dbReference type="AlphaFoldDB" id="A0A179UYE5"/>
<accession>A0A179UYE5</accession>
<dbReference type="PANTHER" id="PTHR46411">
    <property type="entry name" value="FAMILY ATPASE, PUTATIVE-RELATED"/>
    <property type="match status" value="1"/>
</dbReference>
<feature type="domain" description="AAA+ ATPase" evidence="2">
    <location>
        <begin position="558"/>
        <end position="685"/>
    </location>
</feature>
<sequence length="749" mass="84545">MPAATKVNGRSSTVVVHQPSSQPQTPPKSPPSFPSIPSRPSSPRELHASNPIQENLTTNGGETTEILKTIKQDDAFEKKRMQLPHNPPPSPITVSPFVTEDRLASALEHALRMVKRSQEVAESSTPSDSRDSASAEQLTDKSESNGTRVRASKMDYREVDELWDEKEYKYKIKDSVSASTITELDEYIFVVRQRYEKNSTEPKSYIDIKSEELGNVLRDIFQGLKAVSLESDKPTMDQELLFTCLPKMKSYISSEWPAASETGLKHLALLIDCIESTYTESSQRLEALCAQQMITYDLLKFLFKPEEIICAACPGTGKPRALIYDFGKEKETRQGIKYFELSCRYIDFDGRVFEEVQDELSIFKFHGAIPISKLSAFPLQYHPQKDTIERYLRRCGKTFTETLSSHHCQYHGVSFIRKKDGSIAHVPVNGRIMIDACRFQEVNPGYPKLQNRVSCIDLFNGTASDRFEERVKCTDKRPGELSENDLLVCTPTVLGFSLGDKFWGEFAIDNISEIEWLPAPFDRLVLPHDRKEIIKAIGESRLGSGRMSEFDDFIKNKGRGLIALFGPPGVGKTGTAESLAETHKRPLYSVSAGQLSSDAAHLDRQLGEILRTASHWKALLLLDEADVFLTQRSTEHIERNRLVATFLHKLEYYDGVMFLTTNQPTGLDSAIRNRVHLTFHYSDLNNDARREVFAQYLTNNTKLQVNINEQELDSLALVKLNGRERALMVNGHVVPKLGGQTLSMDLYDE</sequence>
<evidence type="ECO:0000313" key="3">
    <source>
        <dbReference type="EMBL" id="OAT12061.1"/>
    </source>
</evidence>
<feature type="compositionally biased region" description="Low complexity" evidence="1">
    <location>
        <begin position="11"/>
        <end position="23"/>
    </location>
</feature>
<name>A0A179UYE5_BLAGS</name>
<dbReference type="PANTHER" id="PTHR46411:SF3">
    <property type="entry name" value="AAA+ ATPASE DOMAIN-CONTAINING PROTEIN"/>
    <property type="match status" value="1"/>
</dbReference>
<dbReference type="STRING" id="559298.A0A179UYE5"/>
<feature type="compositionally biased region" description="Pro residues" evidence="1">
    <location>
        <begin position="24"/>
        <end position="34"/>
    </location>
</feature>
<feature type="region of interest" description="Disordered" evidence="1">
    <location>
        <begin position="1"/>
        <end position="95"/>
    </location>
</feature>
<dbReference type="GO" id="GO:0005524">
    <property type="term" value="F:ATP binding"/>
    <property type="evidence" value="ECO:0007669"/>
    <property type="project" value="InterPro"/>
</dbReference>
<protein>
    <recommendedName>
        <fullName evidence="2">AAA+ ATPase domain-containing protein</fullName>
    </recommendedName>
</protein>
<dbReference type="Gene3D" id="3.40.50.300">
    <property type="entry name" value="P-loop containing nucleotide triphosphate hydrolases"/>
    <property type="match status" value="1"/>
</dbReference>
<dbReference type="SMART" id="SM00382">
    <property type="entry name" value="AAA"/>
    <property type="match status" value="1"/>
</dbReference>
<dbReference type="InterPro" id="IPR003959">
    <property type="entry name" value="ATPase_AAA_core"/>
</dbReference>
<feature type="compositionally biased region" description="Basic and acidic residues" evidence="1">
    <location>
        <begin position="128"/>
        <end position="143"/>
    </location>
</feature>
<dbReference type="SUPFAM" id="SSF52540">
    <property type="entry name" value="P-loop containing nucleoside triphosphate hydrolases"/>
    <property type="match status" value="1"/>
</dbReference>
<dbReference type="GeneID" id="8508875"/>
<dbReference type="InterPro" id="IPR003593">
    <property type="entry name" value="AAA+_ATPase"/>
</dbReference>
<dbReference type="VEuPathDB" id="FungiDB:BDBG_07456"/>
<keyword evidence="4" id="KW-1185">Reference proteome</keyword>
<dbReference type="GO" id="GO:0016887">
    <property type="term" value="F:ATP hydrolysis activity"/>
    <property type="evidence" value="ECO:0007669"/>
    <property type="project" value="InterPro"/>
</dbReference>
<dbReference type="KEGG" id="bgh:BDBG_07456"/>
<dbReference type="EMBL" id="GG657466">
    <property type="protein sequence ID" value="OAT12061.1"/>
    <property type="molecule type" value="Genomic_DNA"/>
</dbReference>
<dbReference type="Pfam" id="PF22942">
    <property type="entry name" value="DUF7025"/>
    <property type="match status" value="1"/>
</dbReference>
<dbReference type="InterPro" id="IPR054289">
    <property type="entry name" value="DUF7025"/>
</dbReference>
<evidence type="ECO:0000256" key="1">
    <source>
        <dbReference type="SAM" id="MobiDB-lite"/>
    </source>
</evidence>
<reference evidence="4" key="1">
    <citation type="journal article" date="2015" name="PLoS Genet.">
        <title>The dynamic genome and transcriptome of the human fungal pathogen Blastomyces and close relative Emmonsia.</title>
        <authorList>
            <person name="Munoz J.F."/>
            <person name="Gauthier G.M."/>
            <person name="Desjardins C.A."/>
            <person name="Gallo J.E."/>
            <person name="Holder J."/>
            <person name="Sullivan T.D."/>
            <person name="Marty A.J."/>
            <person name="Carmen J.C."/>
            <person name="Chen Z."/>
            <person name="Ding L."/>
            <person name="Gujja S."/>
            <person name="Magrini V."/>
            <person name="Misas E."/>
            <person name="Mitreva M."/>
            <person name="Priest M."/>
            <person name="Saif S."/>
            <person name="Whiston E.A."/>
            <person name="Young S."/>
            <person name="Zeng Q."/>
            <person name="Goldman W.E."/>
            <person name="Mardis E.R."/>
            <person name="Taylor J.W."/>
            <person name="McEwen J.G."/>
            <person name="Clay O.K."/>
            <person name="Klein B.S."/>
            <person name="Cuomo C.A."/>
        </authorList>
    </citation>
    <scope>NUCLEOTIDE SEQUENCE [LARGE SCALE GENOMIC DNA]</scope>
    <source>
        <strain evidence="4">SLH14081</strain>
    </source>
</reference>
<gene>
    <name evidence="3" type="ORF">BDBG_07456</name>
</gene>
<dbReference type="Proteomes" id="UP000002038">
    <property type="component" value="Unassembled WGS sequence"/>
</dbReference>
<dbReference type="InterPro" id="IPR027417">
    <property type="entry name" value="P-loop_NTPase"/>
</dbReference>
<proteinExistence type="predicted"/>
<evidence type="ECO:0000259" key="2">
    <source>
        <dbReference type="SMART" id="SM00382"/>
    </source>
</evidence>
<dbReference type="OrthoDB" id="10042665at2759"/>
<feature type="region of interest" description="Disordered" evidence="1">
    <location>
        <begin position="115"/>
        <end position="150"/>
    </location>
</feature>
<feature type="compositionally biased region" description="Basic and acidic residues" evidence="1">
    <location>
        <begin position="68"/>
        <end position="80"/>
    </location>
</feature>
<dbReference type="RefSeq" id="XP_031580190.1">
    <property type="nucleotide sequence ID" value="XM_031723102.1"/>
</dbReference>
<organism evidence="3 4">
    <name type="scientific">Blastomyces gilchristii (strain SLH14081)</name>
    <name type="common">Blastomyces dermatitidis</name>
    <dbReference type="NCBI Taxonomy" id="559298"/>
    <lineage>
        <taxon>Eukaryota</taxon>
        <taxon>Fungi</taxon>
        <taxon>Dikarya</taxon>
        <taxon>Ascomycota</taxon>
        <taxon>Pezizomycotina</taxon>
        <taxon>Eurotiomycetes</taxon>
        <taxon>Eurotiomycetidae</taxon>
        <taxon>Onygenales</taxon>
        <taxon>Ajellomycetaceae</taxon>
        <taxon>Blastomyces</taxon>
    </lineage>
</organism>
<dbReference type="Pfam" id="PF00004">
    <property type="entry name" value="AAA"/>
    <property type="match status" value="1"/>
</dbReference>
<evidence type="ECO:0000313" key="4">
    <source>
        <dbReference type="Proteomes" id="UP000002038"/>
    </source>
</evidence>